<dbReference type="Proteomes" id="UP000321201">
    <property type="component" value="Unassembled WGS sequence"/>
</dbReference>
<gene>
    <name evidence="2" type="ORF">FR698_00490</name>
</gene>
<sequence>MGQVVLWVPVARAARLMGLSRSRVYALIRKGRLEAEYPETGGHLRVLWPPKRCLGRPGHPRVDRSKKSKASFLDQGGKIFNETE</sequence>
<reference evidence="2 3" key="1">
    <citation type="submission" date="2019-08" db="EMBL/GenBank/DDBJ databases">
        <title>Pelomicrobium methylotrophicum gen. nov., sp. nov. a moderately thermophilic, facultatively anaerobic, lithoautotrophic and methylotrophic bacterium isolated from a terrestrial mud volcano.</title>
        <authorList>
            <person name="Slobodkina G.B."/>
            <person name="Merkel A.Y."/>
            <person name="Slobodkin A.I."/>
        </authorList>
    </citation>
    <scope>NUCLEOTIDE SEQUENCE [LARGE SCALE GENOMIC DNA]</scope>
    <source>
        <strain evidence="2 3">SM250</strain>
    </source>
</reference>
<dbReference type="EMBL" id="VPFL01000001">
    <property type="protein sequence ID" value="TXF13629.1"/>
    <property type="molecule type" value="Genomic_DNA"/>
</dbReference>
<feature type="region of interest" description="Disordered" evidence="1">
    <location>
        <begin position="55"/>
        <end position="84"/>
    </location>
</feature>
<dbReference type="AlphaFoldDB" id="A0A5C7EWY5"/>
<protein>
    <recommendedName>
        <fullName evidence="4">Helix-turn-helix domain-containing protein</fullName>
    </recommendedName>
</protein>
<dbReference type="InParanoid" id="A0A5C7EWY5"/>
<evidence type="ECO:0000313" key="3">
    <source>
        <dbReference type="Proteomes" id="UP000321201"/>
    </source>
</evidence>
<evidence type="ECO:0000256" key="1">
    <source>
        <dbReference type="SAM" id="MobiDB-lite"/>
    </source>
</evidence>
<evidence type="ECO:0008006" key="4">
    <source>
        <dbReference type="Google" id="ProtNLM"/>
    </source>
</evidence>
<proteinExistence type="predicted"/>
<accession>A0A5C7EWY5</accession>
<keyword evidence="3" id="KW-1185">Reference proteome</keyword>
<organism evidence="2 3">
    <name type="scientific">Pelomicrobium methylotrophicum</name>
    <dbReference type="NCBI Taxonomy" id="2602750"/>
    <lineage>
        <taxon>Bacteria</taxon>
        <taxon>Pseudomonadati</taxon>
        <taxon>Pseudomonadota</taxon>
        <taxon>Hydrogenophilia</taxon>
        <taxon>Hydrogenophilia incertae sedis</taxon>
        <taxon>Pelomicrobium</taxon>
    </lineage>
</organism>
<name>A0A5C7EWY5_9PROT</name>
<comment type="caution">
    <text evidence="2">The sequence shown here is derived from an EMBL/GenBank/DDBJ whole genome shotgun (WGS) entry which is preliminary data.</text>
</comment>
<dbReference type="OrthoDB" id="7874861at2"/>
<evidence type="ECO:0000313" key="2">
    <source>
        <dbReference type="EMBL" id="TXF13629.1"/>
    </source>
</evidence>
<dbReference type="RefSeq" id="WP_147798216.1">
    <property type="nucleotide sequence ID" value="NZ_VPFL01000001.1"/>
</dbReference>